<dbReference type="GO" id="GO:0016747">
    <property type="term" value="F:acyltransferase activity, transferring groups other than amino-acyl groups"/>
    <property type="evidence" value="ECO:0007669"/>
    <property type="project" value="InterPro"/>
</dbReference>
<feature type="domain" description="N-acetyltransferase" evidence="3">
    <location>
        <begin position="1"/>
        <end position="154"/>
    </location>
</feature>
<organism evidence="4 5">
    <name type="scientific">Furfurilactobacillus rossiae DSM 15814</name>
    <dbReference type="NCBI Taxonomy" id="1114972"/>
    <lineage>
        <taxon>Bacteria</taxon>
        <taxon>Bacillati</taxon>
        <taxon>Bacillota</taxon>
        <taxon>Bacilli</taxon>
        <taxon>Lactobacillales</taxon>
        <taxon>Lactobacillaceae</taxon>
        <taxon>Furfurilactobacillus</taxon>
    </lineage>
</organism>
<evidence type="ECO:0000259" key="3">
    <source>
        <dbReference type="PROSITE" id="PS51186"/>
    </source>
</evidence>
<dbReference type="PATRIC" id="fig|1114972.6.peg.892"/>
<dbReference type="PROSITE" id="PS51186">
    <property type="entry name" value="GNAT"/>
    <property type="match status" value="1"/>
</dbReference>
<dbReference type="SUPFAM" id="SSF55729">
    <property type="entry name" value="Acyl-CoA N-acyltransferases (Nat)"/>
    <property type="match status" value="1"/>
</dbReference>
<dbReference type="STRING" id="1114972.FD35_GL000883"/>
<comment type="caution">
    <text evidence="4">The sequence shown here is derived from an EMBL/GenBank/DDBJ whole genome shotgun (WGS) entry which is preliminary data.</text>
</comment>
<dbReference type="InterPro" id="IPR050832">
    <property type="entry name" value="Bact_Acetyltransf"/>
</dbReference>
<keyword evidence="5" id="KW-1185">Reference proteome</keyword>
<name>A0A0R1R9E8_9LACO</name>
<dbReference type="RefSeq" id="WP_017260451.1">
    <property type="nucleotide sequence ID" value="NZ_AUAW01000015.1"/>
</dbReference>
<keyword evidence="1" id="KW-0808">Transferase</keyword>
<dbReference type="InterPro" id="IPR016181">
    <property type="entry name" value="Acyl_CoA_acyltransferase"/>
</dbReference>
<gene>
    <name evidence="4" type="ORF">FD35_GL000883</name>
</gene>
<dbReference type="PANTHER" id="PTHR43877:SF2">
    <property type="entry name" value="AMINOALKYLPHOSPHONATE N-ACETYLTRANSFERASE-RELATED"/>
    <property type="match status" value="1"/>
</dbReference>
<dbReference type="eggNOG" id="COG0456">
    <property type="taxonomic scope" value="Bacteria"/>
</dbReference>
<evidence type="ECO:0000256" key="2">
    <source>
        <dbReference type="ARBA" id="ARBA00023315"/>
    </source>
</evidence>
<evidence type="ECO:0000313" key="4">
    <source>
        <dbReference type="EMBL" id="KRL53776.1"/>
    </source>
</evidence>
<dbReference type="InterPro" id="IPR000182">
    <property type="entry name" value="GNAT_dom"/>
</dbReference>
<dbReference type="PANTHER" id="PTHR43877">
    <property type="entry name" value="AMINOALKYLPHOSPHONATE N-ACETYLTRANSFERASE-RELATED-RELATED"/>
    <property type="match status" value="1"/>
</dbReference>
<dbReference type="AlphaFoldDB" id="A0A0R1R9E8"/>
<accession>A0A0R1R9E8</accession>
<dbReference type="EMBL" id="AZFF01000015">
    <property type="protein sequence ID" value="KRL53776.1"/>
    <property type="molecule type" value="Genomic_DNA"/>
</dbReference>
<protein>
    <recommendedName>
        <fullName evidence="3">N-acetyltransferase domain-containing protein</fullName>
    </recommendedName>
</protein>
<evidence type="ECO:0000256" key="1">
    <source>
        <dbReference type="ARBA" id="ARBA00022679"/>
    </source>
</evidence>
<evidence type="ECO:0000313" key="5">
    <source>
        <dbReference type="Proteomes" id="UP000051999"/>
    </source>
</evidence>
<sequence length="193" mass="22750">MQIRDYHSTDEQSWLQCRVLSFMDSSYFQDVQQHRQTFARPSVELVAMEKDKIIGLIDAELNSQSMTDKQESGAMIWNLAVLPEYRQQGVAKDLWQAMRKRLLDQDIHYCELWTQEDVPANRFYQHNGFKLDTNATYLRCKIGGRELPLALSKQLNKTVYVEDMTFEAQVSEREQLQPLCGEIIETRMYTQHF</sequence>
<keyword evidence="2" id="KW-0012">Acyltransferase</keyword>
<dbReference type="Pfam" id="PF00583">
    <property type="entry name" value="Acetyltransf_1"/>
    <property type="match status" value="1"/>
</dbReference>
<reference evidence="4 5" key="1">
    <citation type="journal article" date="2015" name="Genome Announc.">
        <title>Expanding the biotechnology potential of lactobacilli through comparative genomics of 213 strains and associated genera.</title>
        <authorList>
            <person name="Sun Z."/>
            <person name="Harris H.M."/>
            <person name="McCann A."/>
            <person name="Guo C."/>
            <person name="Argimon S."/>
            <person name="Zhang W."/>
            <person name="Yang X."/>
            <person name="Jeffery I.B."/>
            <person name="Cooney J.C."/>
            <person name="Kagawa T.F."/>
            <person name="Liu W."/>
            <person name="Song Y."/>
            <person name="Salvetti E."/>
            <person name="Wrobel A."/>
            <person name="Rasinkangas P."/>
            <person name="Parkhill J."/>
            <person name="Rea M.C."/>
            <person name="O'Sullivan O."/>
            <person name="Ritari J."/>
            <person name="Douillard F.P."/>
            <person name="Paul Ross R."/>
            <person name="Yang R."/>
            <person name="Briner A.E."/>
            <person name="Felis G.E."/>
            <person name="de Vos W.M."/>
            <person name="Barrangou R."/>
            <person name="Klaenhammer T.R."/>
            <person name="Caufield P.W."/>
            <person name="Cui Y."/>
            <person name="Zhang H."/>
            <person name="O'Toole P.W."/>
        </authorList>
    </citation>
    <scope>NUCLEOTIDE SEQUENCE [LARGE SCALE GENOMIC DNA]</scope>
    <source>
        <strain evidence="4 5">DSM 15814</strain>
    </source>
</reference>
<dbReference type="Gene3D" id="3.40.630.30">
    <property type="match status" value="1"/>
</dbReference>
<dbReference type="Proteomes" id="UP000051999">
    <property type="component" value="Unassembled WGS sequence"/>
</dbReference>
<dbReference type="OrthoDB" id="1821130at2"/>
<dbReference type="CDD" id="cd04301">
    <property type="entry name" value="NAT_SF"/>
    <property type="match status" value="1"/>
</dbReference>
<proteinExistence type="predicted"/>